<dbReference type="EMBL" id="VXIV02002935">
    <property type="protein sequence ID" value="KAF6021926.1"/>
    <property type="molecule type" value="Genomic_DNA"/>
</dbReference>
<keyword evidence="1" id="KW-0472">Membrane</keyword>
<feature type="signal peptide" evidence="2">
    <location>
        <begin position="1"/>
        <end position="18"/>
    </location>
</feature>
<keyword evidence="4" id="KW-1185">Reference proteome</keyword>
<protein>
    <submittedName>
        <fullName evidence="3">Uncharacterized protein</fullName>
    </submittedName>
</protein>
<sequence length="170" mass="19466">MMWKMRSIVVIMTLAVRSLLTDHQLTHKELTHDALRVFTVNLELINREGAVLTVESLVRQPSGQYKRLELNYRAKWAVNSQYQCDELTEAIVIGCLLFFAVIGLVVFMFVRAWNEQKASKQEHKNAARSKKVDSAIKGNSVLERVLAHNKAKWKTTAAISRKLTNQETLQ</sequence>
<proteinExistence type="predicted"/>
<evidence type="ECO:0000313" key="3">
    <source>
        <dbReference type="EMBL" id="KAF6021926.1"/>
    </source>
</evidence>
<keyword evidence="1" id="KW-1133">Transmembrane helix</keyword>
<evidence type="ECO:0000256" key="1">
    <source>
        <dbReference type="SAM" id="Phobius"/>
    </source>
</evidence>
<accession>A0A7J7J8E4</accession>
<organism evidence="3 4">
    <name type="scientific">Bugula neritina</name>
    <name type="common">Brown bryozoan</name>
    <name type="synonym">Sertularia neritina</name>
    <dbReference type="NCBI Taxonomy" id="10212"/>
    <lineage>
        <taxon>Eukaryota</taxon>
        <taxon>Metazoa</taxon>
        <taxon>Spiralia</taxon>
        <taxon>Lophotrochozoa</taxon>
        <taxon>Bryozoa</taxon>
        <taxon>Gymnolaemata</taxon>
        <taxon>Cheilostomatida</taxon>
        <taxon>Flustrina</taxon>
        <taxon>Buguloidea</taxon>
        <taxon>Bugulidae</taxon>
        <taxon>Bugula</taxon>
    </lineage>
</organism>
<evidence type="ECO:0000256" key="2">
    <source>
        <dbReference type="SAM" id="SignalP"/>
    </source>
</evidence>
<dbReference type="Proteomes" id="UP000593567">
    <property type="component" value="Unassembled WGS sequence"/>
</dbReference>
<feature type="transmembrane region" description="Helical" evidence="1">
    <location>
        <begin position="90"/>
        <end position="110"/>
    </location>
</feature>
<feature type="chain" id="PRO_5029717210" evidence="2">
    <location>
        <begin position="19"/>
        <end position="170"/>
    </location>
</feature>
<dbReference type="AlphaFoldDB" id="A0A7J7J8E4"/>
<keyword evidence="2" id="KW-0732">Signal</keyword>
<gene>
    <name evidence="3" type="ORF">EB796_019773</name>
</gene>
<name>A0A7J7J8E4_BUGNE</name>
<dbReference type="CDD" id="cd12087">
    <property type="entry name" value="TM_EGFR-like"/>
    <property type="match status" value="1"/>
</dbReference>
<evidence type="ECO:0000313" key="4">
    <source>
        <dbReference type="Proteomes" id="UP000593567"/>
    </source>
</evidence>
<comment type="caution">
    <text evidence="3">The sequence shown here is derived from an EMBL/GenBank/DDBJ whole genome shotgun (WGS) entry which is preliminary data.</text>
</comment>
<keyword evidence="1" id="KW-0812">Transmembrane</keyword>
<reference evidence="3" key="1">
    <citation type="submission" date="2020-06" db="EMBL/GenBank/DDBJ databases">
        <title>Draft genome of Bugula neritina, a colonial animal packing powerful symbionts and potential medicines.</title>
        <authorList>
            <person name="Rayko M."/>
        </authorList>
    </citation>
    <scope>NUCLEOTIDE SEQUENCE [LARGE SCALE GENOMIC DNA]</scope>
    <source>
        <strain evidence="3">Kwan_BN1</strain>
    </source>
</reference>